<dbReference type="EMBL" id="KV453859">
    <property type="protein sequence ID" value="ODV83965.1"/>
    <property type="molecule type" value="Genomic_DNA"/>
</dbReference>
<dbReference type="GO" id="GO:0000492">
    <property type="term" value="P:box C/D snoRNP assembly"/>
    <property type="evidence" value="ECO:0007669"/>
    <property type="project" value="TreeGrafter"/>
</dbReference>
<dbReference type="Pfam" id="PF08190">
    <property type="entry name" value="PIH1"/>
    <property type="match status" value="1"/>
</dbReference>
<keyword evidence="4" id="KW-1185">Reference proteome</keyword>
<dbReference type="PANTHER" id="PTHR22997">
    <property type="entry name" value="PIH1 DOMAIN-CONTAINING PROTEIN 1"/>
    <property type="match status" value="1"/>
</dbReference>
<gene>
    <name evidence="3" type="ORF">CANARDRAFT_201916</name>
</gene>
<name>A0A1E4SWS4_9ASCO</name>
<evidence type="ECO:0000259" key="2">
    <source>
        <dbReference type="Pfam" id="PF08190"/>
    </source>
</evidence>
<dbReference type="InterPro" id="IPR050734">
    <property type="entry name" value="PIH1/Kintoun_subfamily"/>
</dbReference>
<accession>A0A1E4SWS4</accession>
<feature type="domain" description="PIH1 N-terminal" evidence="2">
    <location>
        <begin position="18"/>
        <end position="157"/>
    </location>
</feature>
<dbReference type="AlphaFoldDB" id="A0A1E4SWS4"/>
<dbReference type="OrthoDB" id="5135119at2759"/>
<dbReference type="GO" id="GO:0006364">
    <property type="term" value="P:rRNA processing"/>
    <property type="evidence" value="ECO:0007669"/>
    <property type="project" value="TreeGrafter"/>
</dbReference>
<reference evidence="4" key="1">
    <citation type="submission" date="2016-04" db="EMBL/GenBank/DDBJ databases">
        <title>Comparative genomics of biotechnologically important yeasts.</title>
        <authorList>
            <consortium name="DOE Joint Genome Institute"/>
            <person name="Riley R."/>
            <person name="Haridas S."/>
            <person name="Wolfe K.H."/>
            <person name="Lopes M.R."/>
            <person name="Hittinger C.T."/>
            <person name="Goker M."/>
            <person name="Salamov A."/>
            <person name="Wisecaver J."/>
            <person name="Long T.M."/>
            <person name="Aerts A.L."/>
            <person name="Barry K."/>
            <person name="Choi C."/>
            <person name="Clum A."/>
            <person name="Coughlan A.Y."/>
            <person name="Deshpande S."/>
            <person name="Douglass A.P."/>
            <person name="Hanson S.J."/>
            <person name="Klenk H.-P."/>
            <person name="Labutti K."/>
            <person name="Lapidus A."/>
            <person name="Lindquist E."/>
            <person name="Lipzen A."/>
            <person name="Meier-Kolthoff J.P."/>
            <person name="Ohm R.A."/>
            <person name="Otillar R.P."/>
            <person name="Pangilinan J."/>
            <person name="Peng Y."/>
            <person name="Rokas A."/>
            <person name="Rosa C.A."/>
            <person name="Scheuner C."/>
            <person name="Sibirny A.A."/>
            <person name="Slot J.C."/>
            <person name="Stielow J.B."/>
            <person name="Sun H."/>
            <person name="Kurtzman C.P."/>
            <person name="Blackwell M."/>
            <person name="Grigoriev I.V."/>
            <person name="Jeffries T.W."/>
        </authorList>
    </citation>
    <scope>NUCLEOTIDE SEQUENCE [LARGE SCALE GENOMIC DNA]</scope>
    <source>
        <strain evidence="4">NRRL YB-2248</strain>
    </source>
</reference>
<dbReference type="GO" id="GO:0005737">
    <property type="term" value="C:cytoplasm"/>
    <property type="evidence" value="ECO:0007669"/>
    <property type="project" value="TreeGrafter"/>
</dbReference>
<evidence type="ECO:0000256" key="1">
    <source>
        <dbReference type="ARBA" id="ARBA00008511"/>
    </source>
</evidence>
<dbReference type="Proteomes" id="UP000094801">
    <property type="component" value="Unassembled WGS sequence"/>
</dbReference>
<feature type="non-terminal residue" evidence="3">
    <location>
        <position position="179"/>
    </location>
</feature>
<comment type="similarity">
    <text evidence="1">Belongs to the PIH1 family.</text>
</comment>
<sequence>MSFLTAVQETRFTKKKNGSVRSDATEETVTILPIPLFVVKTKIETPYKDHASGTKIFINVCSSKLLPLPDFDNPKKKLVVDDGLNHFDPAKVFPLIANGSWEIPILTSPSIRDGHDKKGTSCLIIDCVINHKASEWCSQSEPLKNILIEWCFDAVEFFVEETFIVDRDSYVLPKRASMG</sequence>
<dbReference type="PANTHER" id="PTHR22997:SF0">
    <property type="entry name" value="PIH1 DOMAIN-CONTAINING PROTEIN 1"/>
    <property type="match status" value="1"/>
</dbReference>
<organism evidence="3 4">
    <name type="scientific">[Candida] arabinofermentans NRRL YB-2248</name>
    <dbReference type="NCBI Taxonomy" id="983967"/>
    <lineage>
        <taxon>Eukaryota</taxon>
        <taxon>Fungi</taxon>
        <taxon>Dikarya</taxon>
        <taxon>Ascomycota</taxon>
        <taxon>Saccharomycotina</taxon>
        <taxon>Pichiomycetes</taxon>
        <taxon>Pichiales</taxon>
        <taxon>Pichiaceae</taxon>
        <taxon>Ogataea</taxon>
        <taxon>Ogataea/Candida clade</taxon>
    </lineage>
</organism>
<dbReference type="InterPro" id="IPR012981">
    <property type="entry name" value="PIH1_N"/>
</dbReference>
<dbReference type="GO" id="GO:1990904">
    <property type="term" value="C:ribonucleoprotein complex"/>
    <property type="evidence" value="ECO:0007669"/>
    <property type="project" value="TreeGrafter"/>
</dbReference>
<protein>
    <recommendedName>
        <fullName evidence="2">PIH1 N-terminal domain-containing protein</fullName>
    </recommendedName>
</protein>
<proteinExistence type="inferred from homology"/>
<dbReference type="GO" id="GO:0097255">
    <property type="term" value="C:R2TP complex"/>
    <property type="evidence" value="ECO:0007669"/>
    <property type="project" value="TreeGrafter"/>
</dbReference>
<evidence type="ECO:0000313" key="4">
    <source>
        <dbReference type="Proteomes" id="UP000094801"/>
    </source>
</evidence>
<dbReference type="STRING" id="983967.A0A1E4SWS4"/>
<evidence type="ECO:0000313" key="3">
    <source>
        <dbReference type="EMBL" id="ODV83965.1"/>
    </source>
</evidence>